<feature type="region of interest" description="Disordered" evidence="1">
    <location>
        <begin position="1"/>
        <end position="29"/>
    </location>
</feature>
<protein>
    <submittedName>
        <fullName evidence="2">RHS repeat domain-containing protein</fullName>
    </submittedName>
</protein>
<name>A0ABU5ZI37_9BACL</name>
<comment type="caution">
    <text evidence="2">The sequence shown here is derived from an EMBL/GenBank/DDBJ whole genome shotgun (WGS) entry which is preliminary data.</text>
</comment>
<feature type="compositionally biased region" description="Polar residues" evidence="1">
    <location>
        <begin position="1"/>
        <end position="11"/>
    </location>
</feature>
<dbReference type="RefSeq" id="WP_371754024.1">
    <property type="nucleotide sequence ID" value="NZ_JAYJLD010000011.1"/>
</dbReference>
<proteinExistence type="predicted"/>
<dbReference type="InterPro" id="IPR006530">
    <property type="entry name" value="YD"/>
</dbReference>
<dbReference type="Gene3D" id="2.180.10.10">
    <property type="entry name" value="RHS repeat-associated core"/>
    <property type="match status" value="1"/>
</dbReference>
<evidence type="ECO:0000313" key="2">
    <source>
        <dbReference type="EMBL" id="MEB3101902.1"/>
    </source>
</evidence>
<sequence length="258" mass="27958">MAFPNGTSTETVFRPDHTIQSRTTQGPNGEPLVAAGYEHNARDFVTKADENGRVSEFGYDAREQLNRVTTPAGDVILYEYDASGNRTVRKAIIQGAESNSQETIDIEQFMEMILAAMNGKAGKGNGNGNGNNGKGVGSCGGSTGTDNALERGQGKKLSLHKKLQDQWAGQLQPGQLQPGNIEHILAVIDNIVNGEVNLPPGEHEPLFKLVREVGAGYTIVGTTWTYNSKNEIATRSNLIRLEDYAYTYDQDGNLLSNK</sequence>
<evidence type="ECO:0000256" key="1">
    <source>
        <dbReference type="SAM" id="MobiDB-lite"/>
    </source>
</evidence>
<gene>
    <name evidence="2" type="ORF">VF724_09520</name>
</gene>
<reference evidence="2" key="1">
    <citation type="submission" date="2023-12" db="EMBL/GenBank/DDBJ databases">
        <title>Fervidustalea candida gen. nov., sp. nov., a novel member of the family Paenibacillaceae isolated from a geothermal area.</title>
        <authorList>
            <person name="Li W.-J."/>
            <person name="Jiao J.-Y."/>
            <person name="Chen Y."/>
        </authorList>
    </citation>
    <scope>NUCLEOTIDE SEQUENCE</scope>
    <source>
        <strain evidence="2">SYSU GA230002</strain>
    </source>
</reference>
<organism evidence="2 3">
    <name type="scientific">Ferviditalea candida</name>
    <dbReference type="NCBI Taxonomy" id="3108399"/>
    <lineage>
        <taxon>Bacteria</taxon>
        <taxon>Bacillati</taxon>
        <taxon>Bacillota</taxon>
        <taxon>Bacilli</taxon>
        <taxon>Bacillales</taxon>
        <taxon>Paenibacillaceae</taxon>
        <taxon>Ferviditalea</taxon>
    </lineage>
</organism>
<keyword evidence="3" id="KW-1185">Reference proteome</keyword>
<dbReference type="InterPro" id="IPR031325">
    <property type="entry name" value="RHS_repeat"/>
</dbReference>
<dbReference type="Pfam" id="PF05593">
    <property type="entry name" value="RHS_repeat"/>
    <property type="match status" value="1"/>
</dbReference>
<dbReference type="NCBIfam" id="TIGR01643">
    <property type="entry name" value="YD_repeat_2x"/>
    <property type="match status" value="1"/>
</dbReference>
<evidence type="ECO:0000313" key="3">
    <source>
        <dbReference type="Proteomes" id="UP001310386"/>
    </source>
</evidence>
<dbReference type="Proteomes" id="UP001310386">
    <property type="component" value="Unassembled WGS sequence"/>
</dbReference>
<dbReference type="EMBL" id="JAYJLD010000011">
    <property type="protein sequence ID" value="MEB3101902.1"/>
    <property type="molecule type" value="Genomic_DNA"/>
</dbReference>
<accession>A0ABU5ZI37</accession>